<keyword evidence="1" id="KW-0812">Transmembrane</keyword>
<proteinExistence type="predicted"/>
<organism evidence="2 3">
    <name type="scientific">Actinopolymorpha rutila</name>
    <dbReference type="NCBI Taxonomy" id="446787"/>
    <lineage>
        <taxon>Bacteria</taxon>
        <taxon>Bacillati</taxon>
        <taxon>Actinomycetota</taxon>
        <taxon>Actinomycetes</taxon>
        <taxon>Propionibacteriales</taxon>
        <taxon>Actinopolymorphaceae</taxon>
        <taxon>Actinopolymorpha</taxon>
    </lineage>
</organism>
<accession>A0A852ZI60</accession>
<feature type="transmembrane region" description="Helical" evidence="1">
    <location>
        <begin position="72"/>
        <end position="92"/>
    </location>
</feature>
<keyword evidence="3" id="KW-1185">Reference proteome</keyword>
<comment type="caution">
    <text evidence="2">The sequence shown here is derived from an EMBL/GenBank/DDBJ whole genome shotgun (WGS) entry which is preliminary data.</text>
</comment>
<feature type="transmembrane region" description="Helical" evidence="1">
    <location>
        <begin position="25"/>
        <end position="42"/>
    </location>
</feature>
<feature type="transmembrane region" description="Helical" evidence="1">
    <location>
        <begin position="47"/>
        <end position="66"/>
    </location>
</feature>
<evidence type="ECO:0000256" key="1">
    <source>
        <dbReference type="SAM" id="Phobius"/>
    </source>
</evidence>
<keyword evidence="1" id="KW-0472">Membrane</keyword>
<keyword evidence="1" id="KW-1133">Transmembrane helix</keyword>
<dbReference type="EMBL" id="JACBZH010000001">
    <property type="protein sequence ID" value="NYH92801.1"/>
    <property type="molecule type" value="Genomic_DNA"/>
</dbReference>
<evidence type="ECO:0000313" key="3">
    <source>
        <dbReference type="Proteomes" id="UP000579605"/>
    </source>
</evidence>
<dbReference type="AlphaFoldDB" id="A0A852ZI60"/>
<sequence>MLLLLLLLVYARVLGAVLDADSPLGVQPTAMLISVGLAWLVWRQSRLAWRVLVALSVWMLFVLVVSSDLTSYNFPLFLVFGAHVALLLSPALRTHVARPVVPAPPGAPGAA</sequence>
<name>A0A852ZI60_9ACTN</name>
<protein>
    <submittedName>
        <fullName evidence="2">Uncharacterized protein</fullName>
    </submittedName>
</protein>
<evidence type="ECO:0000313" key="2">
    <source>
        <dbReference type="EMBL" id="NYH92801.1"/>
    </source>
</evidence>
<dbReference type="Proteomes" id="UP000579605">
    <property type="component" value="Unassembled WGS sequence"/>
</dbReference>
<dbReference type="RefSeq" id="WP_179790172.1">
    <property type="nucleotide sequence ID" value="NZ_BAAARR010000021.1"/>
</dbReference>
<reference evidence="2 3" key="1">
    <citation type="submission" date="2020-07" db="EMBL/GenBank/DDBJ databases">
        <title>Sequencing the genomes of 1000 actinobacteria strains.</title>
        <authorList>
            <person name="Klenk H.-P."/>
        </authorList>
    </citation>
    <scope>NUCLEOTIDE SEQUENCE [LARGE SCALE GENOMIC DNA]</scope>
    <source>
        <strain evidence="2 3">DSM 18448</strain>
    </source>
</reference>
<gene>
    <name evidence="2" type="ORF">F4554_005439</name>
</gene>